<feature type="binding site" evidence="10">
    <location>
        <position position="222"/>
    </location>
    <ligand>
        <name>Mn(2+)</name>
        <dbReference type="ChEBI" id="CHEBI:29035"/>
    </ligand>
</feature>
<name>A0A0A7HIE4_STRTR</name>
<keyword evidence="6 10" id="KW-0051">Antiviral defense</keyword>
<dbReference type="AlphaFoldDB" id="A0A0A7HIE4"/>
<dbReference type="GO" id="GO:0003677">
    <property type="term" value="F:DNA binding"/>
    <property type="evidence" value="ECO:0007669"/>
    <property type="project" value="UniProtKB-KW"/>
</dbReference>
<dbReference type="InterPro" id="IPR042211">
    <property type="entry name" value="CRISPR-assoc_Cas1_N"/>
</dbReference>
<evidence type="ECO:0000256" key="6">
    <source>
        <dbReference type="ARBA" id="ARBA00023118"/>
    </source>
</evidence>
<evidence type="ECO:0000256" key="3">
    <source>
        <dbReference type="ARBA" id="ARBA00022759"/>
    </source>
</evidence>
<protein>
    <recommendedName>
        <fullName evidence="10">CRISPR-associated endonuclease Cas1</fullName>
        <ecNumber evidence="10">3.1.-.-</ecNumber>
    </recommendedName>
</protein>
<sequence>MSDLYSQRSNYYLSLSEQRIIIKNDNKEIVKEVSISLVDNVLLFGNAQLTTQLIKALSKNKMNGYYFSNVGQFISSIETHRQDEFQKQELQAKAYFEEDFRLEVARSIATTKVRHQIALLREFDTDGLLDTSDYSRFEDSVNDIQKAYSITEIMGYEGRLAKSYFYYLNLLVPDDFHFNGRSRRPAEDCFNSALNFGYSILYSCLMGLIKKNGLSLGFGVIHKHHQHHATLASDLIEEWRPIIVDNTLMELIRNGKLLLSHFENKDQDFILTDEGREIFARALRSRILEVHQYIELDKKRYSFLYTADRQIKSLIRAFRELDLSLYETSYTGGH</sequence>
<dbReference type="InterPro" id="IPR042206">
    <property type="entry name" value="CRISPR-assoc_Cas1_C"/>
</dbReference>
<evidence type="ECO:0000313" key="11">
    <source>
        <dbReference type="EMBL" id="AIZ03601.1"/>
    </source>
</evidence>
<keyword evidence="5 10" id="KW-0460">Magnesium</keyword>
<dbReference type="Pfam" id="PF01867">
    <property type="entry name" value="Cas_Cas1"/>
    <property type="match status" value="1"/>
</dbReference>
<dbReference type="InterPro" id="IPR002729">
    <property type="entry name" value="CRISPR-assoc_Cas1"/>
</dbReference>
<keyword evidence="3 10" id="KW-0255">Endonuclease</keyword>
<dbReference type="GO" id="GO:0004519">
    <property type="term" value="F:endonuclease activity"/>
    <property type="evidence" value="ECO:0007669"/>
    <property type="project" value="UniProtKB-UniRule"/>
</dbReference>
<gene>
    <name evidence="10 11" type="primary">cas1</name>
</gene>
<dbReference type="GO" id="GO:0043571">
    <property type="term" value="P:maintenance of CRISPR repeat elements"/>
    <property type="evidence" value="ECO:0007669"/>
    <property type="project" value="UniProtKB-UniRule"/>
</dbReference>
<dbReference type="Gene3D" id="1.20.120.920">
    <property type="entry name" value="CRISPR-associated endonuclease Cas1, C-terminal domain"/>
    <property type="match status" value="1"/>
</dbReference>
<feature type="binding site" evidence="10">
    <location>
        <position position="237"/>
    </location>
    <ligand>
        <name>Mn(2+)</name>
        <dbReference type="ChEBI" id="CHEBI:29035"/>
    </ligand>
</feature>
<dbReference type="InterPro" id="IPR050646">
    <property type="entry name" value="Cas1"/>
</dbReference>
<keyword evidence="4 10" id="KW-0378">Hydrolase</keyword>
<evidence type="ECO:0000256" key="9">
    <source>
        <dbReference type="ARBA" id="ARBA00038592"/>
    </source>
</evidence>
<accession>A0A0A7HIE4</accession>
<comment type="cofactor">
    <cofactor evidence="10">
        <name>Mg(2+)</name>
        <dbReference type="ChEBI" id="CHEBI:18420"/>
    </cofactor>
    <cofactor evidence="10">
        <name>Mn(2+)</name>
        <dbReference type="ChEBI" id="CHEBI:29035"/>
    </cofactor>
</comment>
<comment type="subunit">
    <text evidence="9 10">Homodimer, forms a heterotetramer with a Cas2 homodimer.</text>
</comment>
<dbReference type="NCBIfam" id="TIGR00287">
    <property type="entry name" value="cas1"/>
    <property type="match status" value="1"/>
</dbReference>
<evidence type="ECO:0000256" key="10">
    <source>
        <dbReference type="HAMAP-Rule" id="MF_01470"/>
    </source>
</evidence>
<dbReference type="GO" id="GO:0016787">
    <property type="term" value="F:hydrolase activity"/>
    <property type="evidence" value="ECO:0007669"/>
    <property type="project" value="UniProtKB-KW"/>
</dbReference>
<keyword evidence="2 10" id="KW-0479">Metal-binding</keyword>
<dbReference type="PANTHER" id="PTHR34353">
    <property type="entry name" value="CRISPR-ASSOCIATED ENDONUCLEASE CAS1 1"/>
    <property type="match status" value="1"/>
</dbReference>
<dbReference type="EC" id="3.1.-.-" evidence="10"/>
<evidence type="ECO:0000256" key="2">
    <source>
        <dbReference type="ARBA" id="ARBA00022723"/>
    </source>
</evidence>
<dbReference type="GO" id="GO:0051607">
    <property type="term" value="P:defense response to virus"/>
    <property type="evidence" value="ECO:0007669"/>
    <property type="project" value="UniProtKB-UniRule"/>
</dbReference>
<dbReference type="EMBL" id="KM222358">
    <property type="protein sequence ID" value="AIZ03601.1"/>
    <property type="molecule type" value="Genomic_DNA"/>
</dbReference>
<keyword evidence="7 10" id="KW-0238">DNA-binding</keyword>
<organism evidence="11">
    <name type="scientific">Streptococcus thermophilus</name>
    <dbReference type="NCBI Taxonomy" id="1308"/>
    <lineage>
        <taxon>Bacteria</taxon>
        <taxon>Bacillati</taxon>
        <taxon>Bacillota</taxon>
        <taxon>Bacilli</taxon>
        <taxon>Lactobacillales</taxon>
        <taxon>Streptococcaceae</taxon>
        <taxon>Streptococcus</taxon>
    </lineage>
</organism>
<dbReference type="HAMAP" id="MF_01470">
    <property type="entry name" value="Cas1"/>
    <property type="match status" value="1"/>
</dbReference>
<dbReference type="Gene3D" id="3.100.10.20">
    <property type="entry name" value="CRISPR-associated endonuclease Cas1, N-terminal domain"/>
    <property type="match status" value="1"/>
</dbReference>
<reference evidence="11" key="1">
    <citation type="journal article" date="2014" name="Mol. Cell">
        <title>Programmable RNA shredding by the type III-A CRISPR-Cas system of Streptococcus thermophilus.</title>
        <authorList>
            <person name="Tamulaitis G."/>
            <person name="Kazlauskiene M."/>
            <person name="Manakova E."/>
            <person name="Venclovas C."/>
            <person name="Nwokeoji A.O."/>
            <person name="Dickman M.J."/>
            <person name="Horvath P."/>
            <person name="Siksnys V."/>
        </authorList>
    </citation>
    <scope>NUCLEOTIDE SEQUENCE</scope>
    <source>
        <strain evidence="11">DGCC8004</strain>
    </source>
</reference>
<evidence type="ECO:0000256" key="5">
    <source>
        <dbReference type="ARBA" id="ARBA00022842"/>
    </source>
</evidence>
<keyword evidence="8 10" id="KW-0464">Manganese</keyword>
<evidence type="ECO:0000256" key="1">
    <source>
        <dbReference type="ARBA" id="ARBA00022722"/>
    </source>
</evidence>
<comment type="function">
    <text evidence="10">CRISPR (clustered regularly interspaced short palindromic repeat), is an adaptive immune system that provides protection against mobile genetic elements (viruses, transposable elements and conjugative plasmids). CRISPR clusters contain spacers, sequences complementary to antecedent mobile elements, and target invading nucleic acids. CRISPR clusters are transcribed and processed into CRISPR RNA (crRNA). Acts as a dsDNA endonuclease. Involved in the integration of spacer DNA into the CRISPR cassette.</text>
</comment>
<dbReference type="CDD" id="cd09634">
    <property type="entry name" value="Cas1_I-II-III"/>
    <property type="match status" value="1"/>
</dbReference>
<dbReference type="GO" id="GO:0046872">
    <property type="term" value="F:metal ion binding"/>
    <property type="evidence" value="ECO:0007669"/>
    <property type="project" value="UniProtKB-UniRule"/>
</dbReference>
<evidence type="ECO:0000256" key="7">
    <source>
        <dbReference type="ARBA" id="ARBA00023125"/>
    </source>
</evidence>
<comment type="similarity">
    <text evidence="10">Belongs to the CRISPR-associated endonuclease Cas1 family.</text>
</comment>
<proteinExistence type="inferred from homology"/>
<keyword evidence="1 10" id="KW-0540">Nuclease</keyword>
<dbReference type="PANTHER" id="PTHR34353:SF2">
    <property type="entry name" value="CRISPR-ASSOCIATED ENDONUCLEASE CAS1 1"/>
    <property type="match status" value="1"/>
</dbReference>
<evidence type="ECO:0000256" key="8">
    <source>
        <dbReference type="ARBA" id="ARBA00023211"/>
    </source>
</evidence>
<evidence type="ECO:0000256" key="4">
    <source>
        <dbReference type="ARBA" id="ARBA00022801"/>
    </source>
</evidence>
<feature type="binding site" evidence="10">
    <location>
        <position position="157"/>
    </location>
    <ligand>
        <name>Mn(2+)</name>
        <dbReference type="ChEBI" id="CHEBI:29035"/>
    </ligand>
</feature>